<comment type="caution">
    <text evidence="2">The sequence shown here is derived from an EMBL/GenBank/DDBJ whole genome shotgun (WGS) entry which is preliminary data.</text>
</comment>
<dbReference type="InterPro" id="IPR029044">
    <property type="entry name" value="Nucleotide-diphossugar_trans"/>
</dbReference>
<keyword evidence="2" id="KW-0808">Transferase</keyword>
<dbReference type="OrthoDB" id="9788101at2"/>
<dbReference type="AlphaFoldDB" id="A0A5R9KX04"/>
<dbReference type="EMBL" id="VCEJ01000004">
    <property type="protein sequence ID" value="TLV00784.1"/>
    <property type="molecule type" value="Genomic_DNA"/>
</dbReference>
<name>A0A5R9KX04_9BACT</name>
<keyword evidence="3" id="KW-1185">Reference proteome</keyword>
<evidence type="ECO:0000313" key="2">
    <source>
        <dbReference type="EMBL" id="TLV00784.1"/>
    </source>
</evidence>
<accession>A0A5R9KX04</accession>
<dbReference type="InterPro" id="IPR001173">
    <property type="entry name" value="Glyco_trans_2-like"/>
</dbReference>
<dbReference type="SUPFAM" id="SSF53448">
    <property type="entry name" value="Nucleotide-diphospho-sugar transferases"/>
    <property type="match status" value="1"/>
</dbReference>
<dbReference type="GO" id="GO:0016758">
    <property type="term" value="F:hexosyltransferase activity"/>
    <property type="evidence" value="ECO:0007669"/>
    <property type="project" value="UniProtKB-ARBA"/>
</dbReference>
<feature type="domain" description="Glycosyltransferase 2-like" evidence="1">
    <location>
        <begin position="8"/>
        <end position="146"/>
    </location>
</feature>
<dbReference type="PANTHER" id="PTHR22916:SF67">
    <property type="entry name" value="COLANIC ACID BIOSYNTHESIS GLYCOSYL TRANSFERASE WCAE-RELATED"/>
    <property type="match status" value="1"/>
</dbReference>
<dbReference type="RefSeq" id="WP_138366158.1">
    <property type="nucleotide sequence ID" value="NZ_VCEJ01000004.1"/>
</dbReference>
<gene>
    <name evidence="2" type="ORF">FEN17_15005</name>
</gene>
<dbReference type="Gene3D" id="3.90.550.10">
    <property type="entry name" value="Spore Coat Polysaccharide Biosynthesis Protein SpsA, Chain A"/>
    <property type="match status" value="1"/>
</dbReference>
<sequence length="269" mass="30669">METLPKISIITVVRNGENDIENTIKSIISQTYTNVEYIIIDGKSTDGTVDIIKKYQHHLSYWISEKDKGIYDAMNKGVIASTGDWLLFINSDDSLASDDVLQKAVKYLQECTDKIAYGNIIYVYPGEKEVEYGPAWESTKYRFRNVAMSLAHQATFHSKALFTERHFDTSFKIAGDYDFLLSHLKDHEATYFPVTIAKMKTGGLSYSVSKIELLRDTRKAQIQNKMYNSIPSIAWIVSATKLLLVDFIIRNVGVDGKNTLKKWLGIRKR</sequence>
<reference evidence="2 3" key="1">
    <citation type="submission" date="2019-05" db="EMBL/GenBank/DDBJ databases">
        <authorList>
            <person name="Qu J.-H."/>
        </authorList>
    </citation>
    <scope>NUCLEOTIDE SEQUENCE [LARGE SCALE GENOMIC DNA]</scope>
    <source>
        <strain evidence="2 3">T17</strain>
    </source>
</reference>
<dbReference type="CDD" id="cd06433">
    <property type="entry name" value="GT_2_WfgS_like"/>
    <property type="match status" value="1"/>
</dbReference>
<proteinExistence type="predicted"/>
<dbReference type="PANTHER" id="PTHR22916">
    <property type="entry name" value="GLYCOSYLTRANSFERASE"/>
    <property type="match status" value="1"/>
</dbReference>
<protein>
    <submittedName>
        <fullName evidence="2">Glycosyltransferase</fullName>
    </submittedName>
</protein>
<dbReference type="Proteomes" id="UP000306402">
    <property type="component" value="Unassembled WGS sequence"/>
</dbReference>
<dbReference type="Pfam" id="PF00535">
    <property type="entry name" value="Glycos_transf_2"/>
    <property type="match status" value="1"/>
</dbReference>
<evidence type="ECO:0000259" key="1">
    <source>
        <dbReference type="Pfam" id="PF00535"/>
    </source>
</evidence>
<organism evidence="2 3">
    <name type="scientific">Dyadobacter luticola</name>
    <dbReference type="NCBI Taxonomy" id="1979387"/>
    <lineage>
        <taxon>Bacteria</taxon>
        <taxon>Pseudomonadati</taxon>
        <taxon>Bacteroidota</taxon>
        <taxon>Cytophagia</taxon>
        <taxon>Cytophagales</taxon>
        <taxon>Spirosomataceae</taxon>
        <taxon>Dyadobacter</taxon>
    </lineage>
</organism>
<evidence type="ECO:0000313" key="3">
    <source>
        <dbReference type="Proteomes" id="UP000306402"/>
    </source>
</evidence>